<evidence type="ECO:0000256" key="14">
    <source>
        <dbReference type="ARBA" id="ARBA00052814"/>
    </source>
</evidence>
<feature type="region of interest" description="Disordered" evidence="16">
    <location>
        <begin position="821"/>
        <end position="859"/>
    </location>
</feature>
<feature type="region of interest" description="Disordered" evidence="16">
    <location>
        <begin position="264"/>
        <end position="528"/>
    </location>
</feature>
<dbReference type="InterPro" id="IPR041938">
    <property type="entry name" value="Hist-Lys_N-MTase_N"/>
</dbReference>
<comment type="caution">
    <text evidence="18">The sequence shown here is derived from an EMBL/GenBank/DDBJ whole genome shotgun (WGS) entry which is preliminary data.</text>
</comment>
<feature type="compositionally biased region" description="Basic and acidic residues" evidence="16">
    <location>
        <begin position="1192"/>
        <end position="1205"/>
    </location>
</feature>
<feature type="compositionally biased region" description="Low complexity" evidence="16">
    <location>
        <begin position="374"/>
        <end position="386"/>
    </location>
</feature>
<feature type="compositionally biased region" description="Polar residues" evidence="16">
    <location>
        <begin position="499"/>
        <end position="519"/>
    </location>
</feature>
<gene>
    <name evidence="18" type="ORF">HUG17_2756</name>
</gene>
<evidence type="ECO:0000256" key="12">
    <source>
        <dbReference type="ARBA" id="ARBA00023242"/>
    </source>
</evidence>
<reference evidence="18" key="1">
    <citation type="submission" date="2020-06" db="EMBL/GenBank/DDBJ databases">
        <authorList>
            <person name="Ji K."/>
            <person name="Li J."/>
        </authorList>
    </citation>
    <scope>NUCLEOTIDE SEQUENCE</scope>
    <source>
        <strain evidence="18">JKM2019</strain>
        <tissue evidence="18">Whole body</tissue>
    </source>
</reference>
<feature type="region of interest" description="Disordered" evidence="16">
    <location>
        <begin position="1074"/>
        <end position="1111"/>
    </location>
</feature>
<dbReference type="AlphaFoldDB" id="A0A9D4SEH5"/>
<dbReference type="EMBL" id="SDOV01000007">
    <property type="protein sequence ID" value="KAH7638723.1"/>
    <property type="molecule type" value="Genomic_DNA"/>
</dbReference>
<dbReference type="GO" id="GO:0005694">
    <property type="term" value="C:chromosome"/>
    <property type="evidence" value="ECO:0007669"/>
    <property type="project" value="UniProtKB-SubCell"/>
</dbReference>
<sequence>MRISQQQQNQNKSLFNVNNQIPMTPAELCEADDIATALVVDQYLGFTTHKMNTRFRQPKVPKDQLKKIIMKFKEHQNYEQTLKEIFAGEWAHSLYATKSIRMQKIIRQHIVNFLRMFDKQAGYEIRPCYRYSLEGKCGAKLCATQKWRKNDKIEHLVGCIGELSSKEEQELLKPGLNDFSVMYSCRKNCAQLWLGAGAYINHDCRPNCKFVSTGRSTACVKVLRPIEEGEELTCYYGDDFFGDNNCYCECETCERRGAGRYANKLSSSDHSSNNSISSTTNLSTGQQSVKPPMMTGQQSYSLRETDNRLRRQMRNQEHKNRKSSTDDDCCSMKNSDSNSPVNMDDDDDDDDNRSIDDQPDIRNTSIADQLYEQNSDNDNNNHNSDNGCDLLKKNSSSSKSIIVVEQKSSASNRRKRKRPTTPTQASKSRNRSKNPIIMKTKPAIHDMMTTSIPNTRSQRSSNRSTRSTNLIISSSDNNNSTIINTNNNRIKNSKTTTKDQPSSSTRKTTTLNRQSTESSTKIKQPTTKPKITKVLPAINNESTSININNNTTLRRSSRINSLANVSVDINQKEDNQIECCNKPLATSVSSSSSSLIDKVDKNNVLISSRKSIKLTIRVNQRKDNVMNNFNCDIVTTKSNTHSLLLPSSTSMLATTGTKLSQTSTSTTMAKIEQSPTITQANQKLIISSSYTSNKHVQQQQQQQQTSILNNGQSADVIKNTKCDYYRSTNMIKKKKKKKKSSRHCSSSSSSSNSLLLPRTETEQQQQINLEQKLSQAKRLRLIFGNDSINVDKNEDLVNRIDENVQSPSIICDHIDVMNENEMESSDSNPANTKDNDDDNFNDFQTSDEFDSQNNQIDQNQDDDFADFESFIPDEKNFANFSELNPEKEMKFNDDDDDDFDDFADFTCNVSIEPIVNVEQTTKVVKNFNDHRQLIKDAFHCNKINSIADDETVRISNDFFNEHICDQKARDLWNNLQQLDLKLNFTFTKWKQSSSFKHLVEALKIDSRNVIPSDIFPTTTTTSYNKILQPTMYDHSTTTTIISTEDDSINMADDECNKMPMNVFSTNRNLIKSTKIESKGESSSSSSPFTWSSDHATHTTATTTTSTTTTATTTKTTTNHSVFNNHLAQDLDFFETKYAIKNSNVSNINNKNDDGDDDNNKMGHHHDLIAEFDEFLRIDNESSSTMANNVPDKSVENKQTGDDRYNRSAPSIHSNKSTTTTNRMNEQVLSAEALQILNELPNLSMMRAKVLLYPMVGNNNNRSKSDLSPSSR</sequence>
<feature type="compositionally biased region" description="Low complexity" evidence="16">
    <location>
        <begin position="743"/>
        <end position="753"/>
    </location>
</feature>
<evidence type="ECO:0000256" key="10">
    <source>
        <dbReference type="ARBA" id="ARBA00023015"/>
    </source>
</evidence>
<dbReference type="InterPro" id="IPR039977">
    <property type="entry name" value="Suv4-20/Set9"/>
</dbReference>
<comment type="subcellular location">
    <subcellularLocation>
        <location evidence="2">Chromosome</location>
    </subcellularLocation>
    <subcellularLocation>
        <location evidence="1">Nucleus</location>
    </subcellularLocation>
</comment>
<dbReference type="InterPro" id="IPR001214">
    <property type="entry name" value="SET_dom"/>
</dbReference>
<reference evidence="18" key="2">
    <citation type="journal article" date="2021" name="World Allergy Organ. J.">
        <title>Chromosome-level assembly of Dermatophagoides farinae genome and transcriptome reveals two novel allergens Der f 37 and Der f 39.</title>
        <authorList>
            <person name="Chen J."/>
            <person name="Cai Z."/>
            <person name="Fan D."/>
            <person name="Hu J."/>
            <person name="Hou Y."/>
            <person name="He Y."/>
            <person name="Zhang Z."/>
            <person name="Zhao Z."/>
            <person name="Gao P."/>
            <person name="Hu W."/>
            <person name="Sun J."/>
            <person name="Li J."/>
            <person name="Ji K."/>
        </authorList>
    </citation>
    <scope>NUCLEOTIDE SEQUENCE</scope>
    <source>
        <strain evidence="18">JKM2019</strain>
    </source>
</reference>
<dbReference type="GO" id="GO:0005634">
    <property type="term" value="C:nucleus"/>
    <property type="evidence" value="ECO:0007669"/>
    <property type="project" value="UniProtKB-SubCell"/>
</dbReference>
<dbReference type="EC" id="2.1.1.362" evidence="3"/>
<keyword evidence="8" id="KW-0949">S-adenosyl-L-methionine</keyword>
<dbReference type="Proteomes" id="UP000828236">
    <property type="component" value="Unassembled WGS sequence"/>
</dbReference>
<evidence type="ECO:0000256" key="3">
    <source>
        <dbReference type="ARBA" id="ARBA00012188"/>
    </source>
</evidence>
<feature type="compositionally biased region" description="Low complexity" evidence="16">
    <location>
        <begin position="393"/>
        <end position="411"/>
    </location>
</feature>
<keyword evidence="6" id="KW-0489">Methyltransferase</keyword>
<protein>
    <recommendedName>
        <fullName evidence="15">Histone-lysine N-methyltransferase Suv4-20</fullName>
        <ecNumber evidence="3">2.1.1.362</ecNumber>
    </recommendedName>
</protein>
<keyword evidence="9" id="KW-0156">Chromatin regulator</keyword>
<dbReference type="PANTHER" id="PTHR12977">
    <property type="entry name" value="SUPPRESSOR OF VARIEGATION 4-20-RELATED"/>
    <property type="match status" value="1"/>
</dbReference>
<evidence type="ECO:0000256" key="7">
    <source>
        <dbReference type="ARBA" id="ARBA00022679"/>
    </source>
</evidence>
<keyword evidence="12" id="KW-0539">Nucleus</keyword>
<evidence type="ECO:0000256" key="1">
    <source>
        <dbReference type="ARBA" id="ARBA00004123"/>
    </source>
</evidence>
<feature type="region of interest" description="Disordered" evidence="16">
    <location>
        <begin position="1182"/>
        <end position="1221"/>
    </location>
</feature>
<evidence type="ECO:0000256" key="9">
    <source>
        <dbReference type="ARBA" id="ARBA00022853"/>
    </source>
</evidence>
<feature type="region of interest" description="Disordered" evidence="16">
    <location>
        <begin position="1144"/>
        <end position="1163"/>
    </location>
</feature>
<feature type="compositionally biased region" description="Acidic residues" evidence="16">
    <location>
        <begin position="835"/>
        <end position="850"/>
    </location>
</feature>
<comment type="catalytic activity">
    <reaction evidence="14">
        <text>N(6),N(6)-dimethyl-L-lysyl(20)-[histone H4] + S-adenosyl-L-methionine = N(6),N(6),N(6)-trimethyl-L-lysyl(20)-[histone H4] + S-adenosyl-L-homocysteine + H(+)</text>
        <dbReference type="Rhea" id="RHEA:61992"/>
        <dbReference type="Rhea" id="RHEA-COMP:15556"/>
        <dbReference type="Rhea" id="RHEA-COMP:15998"/>
        <dbReference type="ChEBI" id="CHEBI:15378"/>
        <dbReference type="ChEBI" id="CHEBI:57856"/>
        <dbReference type="ChEBI" id="CHEBI:59789"/>
        <dbReference type="ChEBI" id="CHEBI:61961"/>
        <dbReference type="ChEBI" id="CHEBI:61976"/>
    </reaction>
</comment>
<evidence type="ECO:0000256" key="11">
    <source>
        <dbReference type="ARBA" id="ARBA00023163"/>
    </source>
</evidence>
<feature type="compositionally biased region" description="Basic and acidic residues" evidence="16">
    <location>
        <begin position="303"/>
        <end position="318"/>
    </location>
</feature>
<feature type="compositionally biased region" description="Low complexity" evidence="16">
    <location>
        <begin position="1080"/>
        <end position="1111"/>
    </location>
</feature>
<dbReference type="Gene3D" id="2.170.270.10">
    <property type="entry name" value="SET domain"/>
    <property type="match status" value="1"/>
</dbReference>
<proteinExistence type="predicted"/>
<feature type="compositionally biased region" description="Low complexity" evidence="16">
    <location>
        <begin position="266"/>
        <end position="284"/>
    </location>
</feature>
<dbReference type="PANTHER" id="PTHR12977:SF4">
    <property type="entry name" value="HISTONE-LYSINE N-METHYLTRANSFERASE KMT5B"/>
    <property type="match status" value="1"/>
</dbReference>
<dbReference type="PROSITE" id="PS51570">
    <property type="entry name" value="SAM_MT43_SUVAR420_2"/>
    <property type="match status" value="1"/>
</dbReference>
<dbReference type="PROSITE" id="PS50280">
    <property type="entry name" value="SET"/>
    <property type="match status" value="1"/>
</dbReference>
<dbReference type="Gene3D" id="1.10.10.1700">
    <property type="entry name" value="Histone-lysine N-methyltransferase"/>
    <property type="match status" value="1"/>
</dbReference>
<evidence type="ECO:0000256" key="4">
    <source>
        <dbReference type="ARBA" id="ARBA00022454"/>
    </source>
</evidence>
<evidence type="ECO:0000256" key="15">
    <source>
        <dbReference type="ARBA" id="ARBA00071597"/>
    </source>
</evidence>
<keyword evidence="10" id="KW-0805">Transcription regulation</keyword>
<dbReference type="GO" id="GO:0140941">
    <property type="term" value="F:histone H4K20me methyltransferase activity"/>
    <property type="evidence" value="ECO:0007669"/>
    <property type="project" value="UniProtKB-EC"/>
</dbReference>
<evidence type="ECO:0000256" key="8">
    <source>
        <dbReference type="ARBA" id="ARBA00022691"/>
    </source>
</evidence>
<dbReference type="Pfam" id="PF00856">
    <property type="entry name" value="SET"/>
    <property type="match status" value="1"/>
</dbReference>
<evidence type="ECO:0000256" key="13">
    <source>
        <dbReference type="ARBA" id="ARBA00051837"/>
    </source>
</evidence>
<dbReference type="InterPro" id="IPR046341">
    <property type="entry name" value="SET_dom_sf"/>
</dbReference>
<evidence type="ECO:0000256" key="2">
    <source>
        <dbReference type="ARBA" id="ARBA00004286"/>
    </source>
</evidence>
<accession>A0A9D4SEH5</accession>
<dbReference type="FunFam" id="1.10.10.1700:FF:000001">
    <property type="entry name" value="Histone-lysine N-methyltransferase"/>
    <property type="match status" value="1"/>
</dbReference>
<dbReference type="FunFam" id="2.170.270.10:FF:000006">
    <property type="entry name" value="Histone-lysine N-methyltransferase"/>
    <property type="match status" value="1"/>
</dbReference>
<comment type="catalytic activity">
    <reaction evidence="13">
        <text>N(6)-methyl-L-lysyl(20)-[histone H4] + S-adenosyl-L-methionine = N(6),N(6)-dimethyl-L-lysyl(20)-[histone H4] + S-adenosyl-L-homocysteine + H(+)</text>
        <dbReference type="Rhea" id="RHEA:60348"/>
        <dbReference type="Rhea" id="RHEA-COMP:15555"/>
        <dbReference type="Rhea" id="RHEA-COMP:15556"/>
        <dbReference type="ChEBI" id="CHEBI:15378"/>
        <dbReference type="ChEBI" id="CHEBI:57856"/>
        <dbReference type="ChEBI" id="CHEBI:59789"/>
        <dbReference type="ChEBI" id="CHEBI:61929"/>
        <dbReference type="ChEBI" id="CHEBI:61976"/>
        <dbReference type="EC" id="2.1.1.362"/>
    </reaction>
</comment>
<evidence type="ECO:0000256" key="16">
    <source>
        <dbReference type="SAM" id="MobiDB-lite"/>
    </source>
</evidence>
<dbReference type="SMART" id="SM00317">
    <property type="entry name" value="SET"/>
    <property type="match status" value="1"/>
</dbReference>
<feature type="compositionally biased region" description="Basic residues" evidence="16">
    <location>
        <begin position="731"/>
        <end position="742"/>
    </location>
</feature>
<feature type="compositionally biased region" description="Polar residues" evidence="16">
    <location>
        <begin position="361"/>
        <end position="373"/>
    </location>
</feature>
<feature type="compositionally biased region" description="Polar residues" evidence="16">
    <location>
        <begin position="1207"/>
        <end position="1221"/>
    </location>
</feature>
<evidence type="ECO:0000259" key="17">
    <source>
        <dbReference type="PROSITE" id="PS50280"/>
    </source>
</evidence>
<name>A0A9D4SEH5_DERFA</name>
<evidence type="ECO:0000256" key="6">
    <source>
        <dbReference type="ARBA" id="ARBA00022603"/>
    </source>
</evidence>
<organism evidence="18">
    <name type="scientific">Dermatophagoides farinae</name>
    <name type="common">American house dust mite</name>
    <dbReference type="NCBI Taxonomy" id="6954"/>
    <lineage>
        <taxon>Eukaryota</taxon>
        <taxon>Metazoa</taxon>
        <taxon>Ecdysozoa</taxon>
        <taxon>Arthropoda</taxon>
        <taxon>Chelicerata</taxon>
        <taxon>Arachnida</taxon>
        <taxon>Acari</taxon>
        <taxon>Acariformes</taxon>
        <taxon>Sarcoptiformes</taxon>
        <taxon>Astigmata</taxon>
        <taxon>Psoroptidia</taxon>
        <taxon>Analgoidea</taxon>
        <taxon>Pyroglyphidae</taxon>
        <taxon>Dermatophagoidinae</taxon>
        <taxon>Dermatophagoides</taxon>
    </lineage>
</organism>
<feature type="compositionally biased region" description="Polar residues" evidence="16">
    <location>
        <begin position="285"/>
        <end position="302"/>
    </location>
</feature>
<evidence type="ECO:0000256" key="5">
    <source>
        <dbReference type="ARBA" id="ARBA00022491"/>
    </source>
</evidence>
<feature type="domain" description="SET" evidence="17">
    <location>
        <begin position="126"/>
        <end position="237"/>
    </location>
</feature>
<keyword evidence="4" id="KW-0158">Chromosome</keyword>
<keyword evidence="11" id="KW-0804">Transcription</keyword>
<keyword evidence="5" id="KW-0678">Repressor</keyword>
<dbReference type="SUPFAM" id="SSF82199">
    <property type="entry name" value="SET domain"/>
    <property type="match status" value="1"/>
</dbReference>
<feature type="compositionally biased region" description="Low complexity" evidence="16">
    <location>
        <begin position="454"/>
        <end position="495"/>
    </location>
</feature>
<evidence type="ECO:0000313" key="18">
    <source>
        <dbReference type="EMBL" id="KAH7638723.1"/>
    </source>
</evidence>
<dbReference type="GO" id="GO:0032259">
    <property type="term" value="P:methylation"/>
    <property type="evidence" value="ECO:0007669"/>
    <property type="project" value="UniProtKB-KW"/>
</dbReference>
<keyword evidence="7" id="KW-0808">Transferase</keyword>
<dbReference type="InterPro" id="IPR025790">
    <property type="entry name" value="Suv4-20_animal"/>
</dbReference>
<feature type="region of interest" description="Disordered" evidence="16">
    <location>
        <begin position="731"/>
        <end position="765"/>
    </location>
</feature>